<dbReference type="Gene3D" id="3.40.630.30">
    <property type="match status" value="1"/>
</dbReference>
<dbReference type="EMBL" id="AGVV01000004">
    <property type="protein sequence ID" value="EHK79415.1"/>
    <property type="molecule type" value="Genomic_DNA"/>
</dbReference>
<accession>H0FU84</accession>
<organism evidence="2 3">
    <name type="scientific">Sinorhizobium meliloti CCNWSX0020</name>
    <dbReference type="NCBI Taxonomy" id="1107881"/>
    <lineage>
        <taxon>Bacteria</taxon>
        <taxon>Pseudomonadati</taxon>
        <taxon>Pseudomonadota</taxon>
        <taxon>Alphaproteobacteria</taxon>
        <taxon>Hyphomicrobiales</taxon>
        <taxon>Rhizobiaceae</taxon>
        <taxon>Sinorhizobium/Ensifer group</taxon>
        <taxon>Sinorhizobium</taxon>
    </lineage>
</organism>
<dbReference type="Proteomes" id="UP000004038">
    <property type="component" value="Unassembled WGS sequence"/>
</dbReference>
<dbReference type="InterPro" id="IPR016181">
    <property type="entry name" value="Acyl_CoA_acyltransferase"/>
</dbReference>
<evidence type="ECO:0000313" key="2">
    <source>
        <dbReference type="EMBL" id="EHK79415.1"/>
    </source>
</evidence>
<name>H0FU84_RHIML</name>
<dbReference type="InterPro" id="IPR000182">
    <property type="entry name" value="GNAT_dom"/>
</dbReference>
<keyword evidence="2" id="KW-0808">Transferase</keyword>
<feature type="domain" description="N-acetyltransferase" evidence="1">
    <location>
        <begin position="125"/>
        <end position="256"/>
    </location>
</feature>
<dbReference type="AlphaFoldDB" id="H0FU84"/>
<dbReference type="Pfam" id="PF13673">
    <property type="entry name" value="Acetyltransf_10"/>
    <property type="match status" value="1"/>
</dbReference>
<proteinExistence type="predicted"/>
<reference evidence="2 3" key="1">
    <citation type="journal article" date="2012" name="J. Bacteriol.">
        <title>Draft Genome Sequence of Sinorhizobium meliloti CCNWSX0020, a Nitrogen-Fixing Symbiont with Copper Tolerance Capability Isolated from Lead-Zinc Mine Tailings.</title>
        <authorList>
            <person name="Li Z."/>
            <person name="Ma Z."/>
            <person name="Hao X."/>
            <person name="Wei G."/>
        </authorList>
    </citation>
    <scope>NUCLEOTIDE SEQUENCE [LARGE SCALE GENOMIC DNA]</scope>
    <source>
        <strain evidence="2 3">CCNWSX0020</strain>
    </source>
</reference>
<sequence>MPLDKTDITPTELQSALANCRQYWLNYGYERNEDEGVTLYRSGVPHPQLNGVMRVAGDDILRKVDYARQVLKDLPSVWWLGPDSHREAIQTVTAMGGLIRGKVPVMVARPSDLASDPLPAGISIEVIEDDRELLTWVECFAPSMGVSEGSLAQLQRVEMERLDKQGEYTRFAAKLNGMIVGTSALFASHGVAGIYVCTTDVAYRCNGIGAALTRHAALEGWKKGLKLASLQASKMGEPVYRRLGFRTVAEYDLVMF</sequence>
<dbReference type="GO" id="GO:0016747">
    <property type="term" value="F:acyltransferase activity, transferring groups other than amino-acyl groups"/>
    <property type="evidence" value="ECO:0007669"/>
    <property type="project" value="InterPro"/>
</dbReference>
<dbReference type="PROSITE" id="PS51186">
    <property type="entry name" value="GNAT"/>
    <property type="match status" value="1"/>
</dbReference>
<evidence type="ECO:0000259" key="1">
    <source>
        <dbReference type="PROSITE" id="PS51186"/>
    </source>
</evidence>
<evidence type="ECO:0000313" key="3">
    <source>
        <dbReference type="Proteomes" id="UP000004038"/>
    </source>
</evidence>
<dbReference type="RefSeq" id="WP_003526075.1">
    <property type="nucleotide sequence ID" value="NZ_AGVV01000004.1"/>
</dbReference>
<gene>
    <name evidence="2" type="ORF">SM0020_03575</name>
</gene>
<dbReference type="SUPFAM" id="SSF55729">
    <property type="entry name" value="Acyl-CoA N-acyltransferases (Nat)"/>
    <property type="match status" value="1"/>
</dbReference>
<protein>
    <submittedName>
        <fullName evidence="2">Acetyltransferase</fullName>
    </submittedName>
</protein>